<dbReference type="GO" id="GO:0035418">
    <property type="term" value="P:protein localization to synapse"/>
    <property type="evidence" value="ECO:0007669"/>
    <property type="project" value="TreeGrafter"/>
</dbReference>
<dbReference type="InterPro" id="IPR051740">
    <property type="entry name" value="DRBM-containing_protein"/>
</dbReference>
<dbReference type="Pfam" id="PF00035">
    <property type="entry name" value="dsrm"/>
    <property type="match status" value="3"/>
</dbReference>
<dbReference type="InterPro" id="IPR014720">
    <property type="entry name" value="dsRBD_dom"/>
</dbReference>
<dbReference type="AlphaFoldDB" id="A0A195B433"/>
<evidence type="ECO:0000256" key="1">
    <source>
        <dbReference type="ARBA" id="ARBA00022737"/>
    </source>
</evidence>
<evidence type="ECO:0000313" key="6">
    <source>
        <dbReference type="EMBL" id="KYM79035.1"/>
    </source>
</evidence>
<dbReference type="EMBL" id="KQ976625">
    <property type="protein sequence ID" value="KYM79035.1"/>
    <property type="molecule type" value="Genomic_DNA"/>
</dbReference>
<dbReference type="GO" id="GO:0010494">
    <property type="term" value="C:cytoplasmic stress granule"/>
    <property type="evidence" value="ECO:0007669"/>
    <property type="project" value="TreeGrafter"/>
</dbReference>
<dbReference type="Gene3D" id="3.30.160.20">
    <property type="match status" value="5"/>
</dbReference>
<dbReference type="GO" id="GO:0003725">
    <property type="term" value="F:double-stranded RNA binding"/>
    <property type="evidence" value="ECO:0007669"/>
    <property type="project" value="TreeGrafter"/>
</dbReference>
<feature type="compositionally biased region" description="Polar residues" evidence="4">
    <location>
        <begin position="259"/>
        <end position="269"/>
    </location>
</feature>
<feature type="domain" description="DRBM" evidence="5">
    <location>
        <begin position="633"/>
        <end position="701"/>
    </location>
</feature>
<gene>
    <name evidence="6" type="ORF">ALC53_10589</name>
</gene>
<feature type="region of interest" description="Disordered" evidence="4">
    <location>
        <begin position="147"/>
        <end position="172"/>
    </location>
</feature>
<dbReference type="SUPFAM" id="SSF51735">
    <property type="entry name" value="NAD(P)-binding Rossmann-fold domains"/>
    <property type="match status" value="1"/>
</dbReference>
<feature type="compositionally biased region" description="Low complexity" evidence="4">
    <location>
        <begin position="210"/>
        <end position="258"/>
    </location>
</feature>
<dbReference type="FunFam" id="3.30.160.20:FF:000013">
    <property type="entry name" value="double-stranded RNA-binding protein Staufen homolog 2 isoform X3"/>
    <property type="match status" value="1"/>
</dbReference>
<organism evidence="6 7">
    <name type="scientific">Atta colombica</name>
    <dbReference type="NCBI Taxonomy" id="520822"/>
    <lineage>
        <taxon>Eukaryota</taxon>
        <taxon>Metazoa</taxon>
        <taxon>Ecdysozoa</taxon>
        <taxon>Arthropoda</taxon>
        <taxon>Hexapoda</taxon>
        <taxon>Insecta</taxon>
        <taxon>Pterygota</taxon>
        <taxon>Neoptera</taxon>
        <taxon>Endopterygota</taxon>
        <taxon>Hymenoptera</taxon>
        <taxon>Apocrita</taxon>
        <taxon>Aculeata</taxon>
        <taxon>Formicoidea</taxon>
        <taxon>Formicidae</taxon>
        <taxon>Myrmicinae</taxon>
        <taxon>Atta</taxon>
    </lineage>
</organism>
<dbReference type="GO" id="GO:0003729">
    <property type="term" value="F:mRNA binding"/>
    <property type="evidence" value="ECO:0007669"/>
    <property type="project" value="TreeGrafter"/>
</dbReference>
<keyword evidence="1" id="KW-0677">Repeat</keyword>
<evidence type="ECO:0000313" key="7">
    <source>
        <dbReference type="Proteomes" id="UP000078540"/>
    </source>
</evidence>
<dbReference type="GO" id="GO:0098964">
    <property type="term" value="P:anterograde dendritic transport of messenger ribonucleoprotein complex"/>
    <property type="evidence" value="ECO:0007669"/>
    <property type="project" value="TreeGrafter"/>
</dbReference>
<feature type="domain" description="DRBM" evidence="5">
    <location>
        <begin position="792"/>
        <end position="861"/>
    </location>
</feature>
<dbReference type="SUPFAM" id="SSF54768">
    <property type="entry name" value="dsRNA-binding domain-like"/>
    <property type="match status" value="5"/>
</dbReference>
<dbReference type="Pfam" id="PF16482">
    <property type="entry name" value="Staufen_C"/>
    <property type="match status" value="1"/>
</dbReference>
<evidence type="ECO:0000256" key="3">
    <source>
        <dbReference type="PROSITE-ProRule" id="PRU00266"/>
    </source>
</evidence>
<dbReference type="CDD" id="cd19859">
    <property type="entry name" value="DSRM_STAU_rpt3"/>
    <property type="match status" value="1"/>
</dbReference>
<feature type="domain" description="DRBM" evidence="5">
    <location>
        <begin position="453"/>
        <end position="488"/>
    </location>
</feature>
<proteinExistence type="predicted"/>
<dbReference type="FunFam" id="3.30.160.20:FF:000007">
    <property type="entry name" value="Double-stranded RNA-binding protein Staufen homolog 1"/>
    <property type="match status" value="2"/>
</dbReference>
<evidence type="ECO:0000259" key="5">
    <source>
        <dbReference type="PROSITE" id="PS50137"/>
    </source>
</evidence>
<dbReference type="STRING" id="520822.A0A195B433"/>
<dbReference type="PANTHER" id="PTHR46054:SF3">
    <property type="entry name" value="MATERNAL EFFECT PROTEIN STAUFEN"/>
    <property type="match status" value="1"/>
</dbReference>
<protein>
    <submittedName>
        <fullName evidence="6">Double-stranded RNA-binding protein Staufen like protein 2</fullName>
    </submittedName>
</protein>
<dbReference type="Proteomes" id="UP000078540">
    <property type="component" value="Unassembled WGS sequence"/>
</dbReference>
<dbReference type="GO" id="GO:0005886">
    <property type="term" value="C:plasma membrane"/>
    <property type="evidence" value="ECO:0007669"/>
    <property type="project" value="TreeGrafter"/>
</dbReference>
<dbReference type="InterPro" id="IPR032478">
    <property type="entry name" value="Staufen_C"/>
</dbReference>
<reference evidence="6 7" key="1">
    <citation type="submission" date="2015-09" db="EMBL/GenBank/DDBJ databases">
        <title>Atta colombica WGS genome.</title>
        <authorList>
            <person name="Nygaard S."/>
            <person name="Hu H."/>
            <person name="Boomsma J."/>
            <person name="Zhang G."/>
        </authorList>
    </citation>
    <scope>NUCLEOTIDE SEQUENCE [LARGE SCALE GENOMIC DNA]</scope>
    <source>
        <strain evidence="6">Treedump-2</strain>
        <tissue evidence="6">Whole body</tissue>
    </source>
</reference>
<dbReference type="CDD" id="cd19857">
    <property type="entry name" value="DSRM_STAU_rpt1"/>
    <property type="match status" value="1"/>
</dbReference>
<feature type="region of interest" description="Disordered" evidence="4">
    <location>
        <begin position="210"/>
        <end position="290"/>
    </location>
</feature>
<evidence type="ECO:0000256" key="4">
    <source>
        <dbReference type="SAM" id="MobiDB-lite"/>
    </source>
</evidence>
<dbReference type="GO" id="GO:0010468">
    <property type="term" value="P:regulation of gene expression"/>
    <property type="evidence" value="ECO:0007669"/>
    <property type="project" value="UniProtKB-ARBA"/>
</dbReference>
<feature type="domain" description="DRBM" evidence="5">
    <location>
        <begin position="296"/>
        <end position="363"/>
    </location>
</feature>
<name>A0A195B433_9HYME</name>
<dbReference type="PROSITE" id="PS50137">
    <property type="entry name" value="DS_RBD"/>
    <property type="match status" value="5"/>
</dbReference>
<keyword evidence="7" id="KW-1185">Reference proteome</keyword>
<dbReference type="SMART" id="SM00358">
    <property type="entry name" value="DSRM"/>
    <property type="match status" value="5"/>
</dbReference>
<dbReference type="GO" id="GO:0043025">
    <property type="term" value="C:neuronal cell body"/>
    <property type="evidence" value="ECO:0007669"/>
    <property type="project" value="TreeGrafter"/>
</dbReference>
<accession>A0A195B433</accession>
<dbReference type="InterPro" id="IPR036291">
    <property type="entry name" value="NAD(P)-bd_dom_sf"/>
</dbReference>
<keyword evidence="2 3" id="KW-0694">RNA-binding</keyword>
<feature type="domain" description="DRBM" evidence="5">
    <location>
        <begin position="519"/>
        <end position="586"/>
    </location>
</feature>
<dbReference type="GO" id="GO:0007281">
    <property type="term" value="P:germ cell development"/>
    <property type="evidence" value="ECO:0007669"/>
    <property type="project" value="TreeGrafter"/>
</dbReference>
<dbReference type="PANTHER" id="PTHR46054">
    <property type="entry name" value="MATERNAL EFFECT PROTEIN STAUFEN"/>
    <property type="match status" value="1"/>
</dbReference>
<evidence type="ECO:0000256" key="2">
    <source>
        <dbReference type="ARBA" id="ARBA00022884"/>
    </source>
</evidence>
<dbReference type="GO" id="GO:0032839">
    <property type="term" value="C:dendrite cytoplasm"/>
    <property type="evidence" value="ECO:0007669"/>
    <property type="project" value="GOC"/>
</dbReference>
<dbReference type="CDD" id="cd19861">
    <property type="entry name" value="DSRM_STAU_rpt5"/>
    <property type="match status" value="1"/>
</dbReference>
<feature type="region of interest" description="Disordered" evidence="4">
    <location>
        <begin position="698"/>
        <end position="725"/>
    </location>
</feature>
<dbReference type="GO" id="GO:0008298">
    <property type="term" value="P:intracellular mRNA localization"/>
    <property type="evidence" value="ECO:0007669"/>
    <property type="project" value="TreeGrafter"/>
</dbReference>
<sequence length="901" mass="100218">MDNVQNKTAIVTGAGSGIGYYITENLLHKGAKKFYDKTGVRILTICPSFTITAIIIEKDYNLLNIIDQDIFNKFEEQFEELAKDFHNPQSFVYVDFHKMLRHQHHAMQNQLRDHNRMAGPMRPMQQANMPQLHQPQHLLPHRNPHQPILSMPPHQQHMHHMQHPGPPHGNPRQPMLMGMNTHSTNNTMVSVSMKDQANTVSVTLQNVQPQYPHQQQPQQQQPNNQQNQSPQQQQPSQQQVQQSQSQQQPQHVPQQPNVDQSKAITNDANGESRDDNASGQNHAATNPALANMKEKTPMCLLNELARFNRIQHQYRLTNEQGPAHKKRFTVTLKLGEEEYVAEGPSIKKAQHSAATEALTKTWYRQPPPKPTKAMRIGHLGKCPTGSGHLPPTVELNALAMKRGEPTVYTFRQAPPAALQHQFMPHGFGANFPRMYNPRIAYNRGVHTDLQGLYLVTLKVGEREFTGRGLTGQAARHDAASRALEQLRQLPLPEEIANTNNTNENGTLGGIDDPNAELKSPVSLVHETALKRGLPVSFEVVSESGKPHIRTFMTKCTVGEKVTVGEGSSKKVSKKRAAELMLDELKRLPPLPATIQNRSMRVKRKPPATKKKSRNLIKVYQEPRAENEAAEEVNPVSRLVQIQQAKREREPVYNLIDEKGAPRRREFVMEVTMGQHSAQGIGPNKKLAKRAAAEALLAQLGYSKPSPQPSKPSIKTGESENTESKPRKVTFLEDEQMNDTQPHSVGGSIGRQLVPGLLLVDGGQESKLGNGPSVQIVAEELREQQQQNTAGVSPKDQLHYLSQLFNFSVEFSDFPKGVSINKEYLSLVSLSTDPPQVCHGNGATITASRNQAALRALRTLSKLGLDNASNAAQVKKDKGASGDGIHISIQVKNNIMDGAIDK</sequence>